<dbReference type="OrthoDB" id="118190at2"/>
<sequence>MTIVVLALATADLIFACTYWHGLYGVAPARVAQNIAAGLLGKRAFAGGSSTVLLGGLLHYAIMAAMVGVYYLASRRVLALIERPWLYGALYGVMLYAVMNLMVVPLSAAPKAPFVPSWMVGSIVVHLIIGVVTALSARAALGGRMVVARREG</sequence>
<evidence type="ECO:0000256" key="1">
    <source>
        <dbReference type="SAM" id="Phobius"/>
    </source>
</evidence>
<evidence type="ECO:0000313" key="2">
    <source>
        <dbReference type="EMBL" id="RDS80108.1"/>
    </source>
</evidence>
<protein>
    <recommendedName>
        <fullName evidence="4">DUF1440 domain-containing protein</fullName>
    </recommendedName>
</protein>
<feature type="transmembrane region" description="Helical" evidence="1">
    <location>
        <begin position="52"/>
        <end position="73"/>
    </location>
</feature>
<gene>
    <name evidence="2" type="ORF">DWU98_14435</name>
</gene>
<keyword evidence="1" id="KW-0472">Membrane</keyword>
<comment type="caution">
    <text evidence="2">The sequence shown here is derived from an EMBL/GenBank/DDBJ whole genome shotgun (WGS) entry which is preliminary data.</text>
</comment>
<dbReference type="AlphaFoldDB" id="A0A370WVD7"/>
<evidence type="ECO:0008006" key="4">
    <source>
        <dbReference type="Google" id="ProtNLM"/>
    </source>
</evidence>
<feature type="transmembrane region" description="Helical" evidence="1">
    <location>
        <begin position="118"/>
        <end position="141"/>
    </location>
</feature>
<accession>A0A370WVD7</accession>
<keyword evidence="1" id="KW-1133">Transmembrane helix</keyword>
<organism evidence="2 3">
    <name type="scientific">Dyella monticola</name>
    <dbReference type="NCBI Taxonomy" id="1927958"/>
    <lineage>
        <taxon>Bacteria</taxon>
        <taxon>Pseudomonadati</taxon>
        <taxon>Pseudomonadota</taxon>
        <taxon>Gammaproteobacteria</taxon>
        <taxon>Lysobacterales</taxon>
        <taxon>Rhodanobacteraceae</taxon>
        <taxon>Dyella</taxon>
    </lineage>
</organism>
<feature type="transmembrane region" description="Helical" evidence="1">
    <location>
        <begin position="85"/>
        <end position="106"/>
    </location>
</feature>
<keyword evidence="1" id="KW-0812">Transmembrane</keyword>
<reference evidence="2 3" key="1">
    <citation type="submission" date="2018-07" db="EMBL/GenBank/DDBJ databases">
        <title>Dyella monticola sp. nov. and Dyella psychrodurans sp. nov. isolated from monsoon evergreen broad-leaved forest soil of Dinghu Mountain, China.</title>
        <authorList>
            <person name="Gao Z."/>
            <person name="Qiu L."/>
        </authorList>
    </citation>
    <scope>NUCLEOTIDE SEQUENCE [LARGE SCALE GENOMIC DNA]</scope>
    <source>
        <strain evidence="2 3">4G-K06</strain>
    </source>
</reference>
<name>A0A370WVD7_9GAMM</name>
<keyword evidence="3" id="KW-1185">Reference proteome</keyword>
<evidence type="ECO:0000313" key="3">
    <source>
        <dbReference type="Proteomes" id="UP000254258"/>
    </source>
</evidence>
<dbReference type="Proteomes" id="UP000254258">
    <property type="component" value="Unassembled WGS sequence"/>
</dbReference>
<dbReference type="EMBL" id="QRBE01000009">
    <property type="protein sequence ID" value="RDS80108.1"/>
    <property type="molecule type" value="Genomic_DNA"/>
</dbReference>
<dbReference type="RefSeq" id="WP_147293330.1">
    <property type="nucleotide sequence ID" value="NZ_QRBE01000009.1"/>
</dbReference>
<proteinExistence type="predicted"/>